<dbReference type="PROSITE" id="PS51421">
    <property type="entry name" value="RAS"/>
    <property type="match status" value="1"/>
</dbReference>
<dbReference type="PRINTS" id="PR00449">
    <property type="entry name" value="RASTRNSFRMNG"/>
</dbReference>
<feature type="compositionally biased region" description="Polar residues" evidence="1">
    <location>
        <begin position="97"/>
        <end position="107"/>
    </location>
</feature>
<organism evidence="2 3">
    <name type="scientific">Drechslerella dactyloides</name>
    <name type="common">Nematode-trapping fungus</name>
    <name type="synonym">Arthrobotrys dactyloides</name>
    <dbReference type="NCBI Taxonomy" id="74499"/>
    <lineage>
        <taxon>Eukaryota</taxon>
        <taxon>Fungi</taxon>
        <taxon>Dikarya</taxon>
        <taxon>Ascomycota</taxon>
        <taxon>Pezizomycotina</taxon>
        <taxon>Orbiliomycetes</taxon>
        <taxon>Orbiliales</taxon>
        <taxon>Orbiliaceae</taxon>
        <taxon>Drechslerella</taxon>
    </lineage>
</organism>
<feature type="compositionally biased region" description="Basic and acidic residues" evidence="1">
    <location>
        <begin position="561"/>
        <end position="570"/>
    </location>
</feature>
<gene>
    <name evidence="2" type="ORF">Dda_0617</name>
</gene>
<dbReference type="PROSITE" id="PS51419">
    <property type="entry name" value="RAB"/>
    <property type="match status" value="1"/>
</dbReference>
<name>A0AAD6J5J1_DREDA</name>
<feature type="compositionally biased region" description="Low complexity" evidence="1">
    <location>
        <begin position="137"/>
        <end position="168"/>
    </location>
</feature>
<dbReference type="InterPro" id="IPR001806">
    <property type="entry name" value="Small_GTPase"/>
</dbReference>
<sequence length="1097" mass="119294">MDRRILSSQTIGVEFSSKIIKVGTGARRKRIKLQLWDTAGQERFRSVTRSYYRGAAGALLIYDITRRPTFAALPTFLADARALASDSLTLVLVGNKTDISSPDASRPTTPTQSHFHTTTSTMTTGASVTNASTPLPAARRNTAASSTPSSSSASTRSSYADSLSSDATINGNPLNPWRDFHTRTTNTPTAHTHRAAAADAHEVAREVSYDEAARWASSVGVPVAVETSALTGENVDEVFERLARLILTRIELGEVDPDDPNSGVSYGDGGDWSVAGPSTATRLRRKKSGLSGGLGLREWEDVRVDVHIPIPILTPFPRIFKLFVLIIVFVLAAGRYRTSGLHRVGCIRTPRHIHIQRLLPDDFHEPAEHVAHGWTRVRRRREQPRQHMAPDNLAVTVLVFGDVLLQHRLFQKRIRQAADVAVHIVEKPTRRYTGNRTDTASRNRERIHVGRPVKPQEPVAAPATAQRENPVPRLPTVHDRKRRHLDHRHRARRIPRPRQPAALLPAPQRIIHRHRHRRRRLPFRAAAVNGKVDVRHKRIAVECDVTPHQRGQLTPPRRRPGHEIPRDHPPRTRYEKIARADFLRDGTRDRIDDCDDAVLARVRLQRTMSDFCTATPARVRARHAQIFTAPSLPTVANALLCAAGEAVRSATAAAAPDASTPWGLSIIDTSSQLPVFPSLPLASPAVHRQKRSVTSFATVADRGGCGAPASRKSQAGAAHSSTLASHVPSPETASAVTVGSTTRPPSGVVFFIDASVRVIACLATPRSCDRSKVCKYGYALSPFWLAGAASRICLCARGFLTSGMRKEAVVEVGSVDFMVRFALEDAGLDARDCGARFQFRRGDCEDAVVAEEQGVRCTRRGEGDGFDRGAEVGEVLLRRGGELPEDEDGLAAAGDEHVVVDEYTARAIADGDVALRGAALLVPGDSVDGEDLARRGDLAHTPVRRAFRAVANVECLAGVEDERAAVHDDKVAGTVVLEREDRRGGQGPEGCRRRRRVGLWEDVQAAPGEVGAALEVGLPAPLDGALGPVPEEEVAGKGEGVQLVRVGRVEGVVCDGRVRAGGRVGEGRRGRVQMLQGAREERGLRGEDLDGGALREE</sequence>
<dbReference type="GO" id="GO:0003924">
    <property type="term" value="F:GTPase activity"/>
    <property type="evidence" value="ECO:0007669"/>
    <property type="project" value="InterPro"/>
</dbReference>
<dbReference type="InterPro" id="IPR027417">
    <property type="entry name" value="P-loop_NTPase"/>
</dbReference>
<dbReference type="InterPro" id="IPR050209">
    <property type="entry name" value="Rab_GTPases_membrane_traffic"/>
</dbReference>
<dbReference type="Pfam" id="PF00071">
    <property type="entry name" value="Ras"/>
    <property type="match status" value="1"/>
</dbReference>
<comment type="caution">
    <text evidence="2">The sequence shown here is derived from an EMBL/GenBank/DDBJ whole genome shotgun (WGS) entry which is preliminary data.</text>
</comment>
<reference evidence="2" key="1">
    <citation type="submission" date="2023-01" db="EMBL/GenBank/DDBJ databases">
        <title>The chitinases involved in constricting ring structure development in the nematode-trapping fungus Drechslerella dactyloides.</title>
        <authorList>
            <person name="Wang R."/>
            <person name="Zhang L."/>
            <person name="Tang P."/>
            <person name="Li S."/>
            <person name="Liang L."/>
        </authorList>
    </citation>
    <scope>NUCLEOTIDE SEQUENCE</scope>
    <source>
        <strain evidence="2">YMF1.00031</strain>
    </source>
</reference>
<dbReference type="Gene3D" id="3.40.50.300">
    <property type="entry name" value="P-loop containing nucleotide triphosphate hydrolases"/>
    <property type="match status" value="2"/>
</dbReference>
<feature type="region of interest" description="Disordered" evidence="1">
    <location>
        <begin position="548"/>
        <end position="570"/>
    </location>
</feature>
<dbReference type="EMBL" id="JAQGDS010000001">
    <property type="protein sequence ID" value="KAJ6264471.1"/>
    <property type="molecule type" value="Genomic_DNA"/>
</dbReference>
<feature type="compositionally biased region" description="Basic and acidic residues" evidence="1">
    <location>
        <begin position="1078"/>
        <end position="1097"/>
    </location>
</feature>
<dbReference type="SUPFAM" id="SSF52540">
    <property type="entry name" value="P-loop containing nucleoside triphosphate hydrolases"/>
    <property type="match status" value="1"/>
</dbReference>
<protein>
    <submittedName>
        <fullName evidence="2">Uncharacterized protein</fullName>
    </submittedName>
</protein>
<dbReference type="FunFam" id="3.40.50.300:FF:001447">
    <property type="entry name" value="Ras-related protein Rab-1B"/>
    <property type="match status" value="1"/>
</dbReference>
<dbReference type="SMART" id="SM00173">
    <property type="entry name" value="RAS"/>
    <property type="match status" value="1"/>
</dbReference>
<feature type="compositionally biased region" description="Low complexity" evidence="1">
    <location>
        <begin position="108"/>
        <end position="129"/>
    </location>
</feature>
<feature type="region of interest" description="Disordered" evidence="1">
    <location>
        <begin position="1072"/>
        <end position="1097"/>
    </location>
</feature>
<accession>A0AAD6J5J1</accession>
<dbReference type="SMART" id="SM00174">
    <property type="entry name" value="RHO"/>
    <property type="match status" value="1"/>
</dbReference>
<feature type="compositionally biased region" description="Low complexity" evidence="1">
    <location>
        <begin position="183"/>
        <end position="193"/>
    </location>
</feature>
<dbReference type="SMART" id="SM00175">
    <property type="entry name" value="RAB"/>
    <property type="match status" value="1"/>
</dbReference>
<dbReference type="GO" id="GO:0005525">
    <property type="term" value="F:GTP binding"/>
    <property type="evidence" value="ECO:0007669"/>
    <property type="project" value="InterPro"/>
</dbReference>
<dbReference type="AlphaFoldDB" id="A0AAD6J5J1"/>
<dbReference type="PANTHER" id="PTHR47979">
    <property type="entry name" value="DRAB11-RELATED"/>
    <property type="match status" value="1"/>
</dbReference>
<evidence type="ECO:0000313" key="2">
    <source>
        <dbReference type="EMBL" id="KAJ6264471.1"/>
    </source>
</evidence>
<dbReference type="Proteomes" id="UP001221413">
    <property type="component" value="Unassembled WGS sequence"/>
</dbReference>
<keyword evidence="3" id="KW-1185">Reference proteome</keyword>
<feature type="region of interest" description="Disordered" evidence="1">
    <location>
        <begin position="97"/>
        <end position="193"/>
    </location>
</feature>
<evidence type="ECO:0000256" key="1">
    <source>
        <dbReference type="SAM" id="MobiDB-lite"/>
    </source>
</evidence>
<evidence type="ECO:0000313" key="3">
    <source>
        <dbReference type="Proteomes" id="UP001221413"/>
    </source>
</evidence>
<proteinExistence type="predicted"/>